<organism evidence="1 2">
    <name type="scientific">Labilibaculum antarcticum</name>
    <dbReference type="NCBI Taxonomy" id="1717717"/>
    <lineage>
        <taxon>Bacteria</taxon>
        <taxon>Pseudomonadati</taxon>
        <taxon>Bacteroidota</taxon>
        <taxon>Bacteroidia</taxon>
        <taxon>Marinilabiliales</taxon>
        <taxon>Marinifilaceae</taxon>
        <taxon>Labilibaculum</taxon>
    </lineage>
</organism>
<reference evidence="1 2" key="1">
    <citation type="journal article" date="2018" name="Mar. Genomics">
        <title>Complete genome sequence of Marinifilaceae bacterium strain SPP2, isolated from the Antarctic marine sediment.</title>
        <authorList>
            <person name="Watanabe M."/>
            <person name="Kojima H."/>
            <person name="Fukui M."/>
        </authorList>
    </citation>
    <scope>NUCLEOTIDE SEQUENCE [LARGE SCALE GENOMIC DNA]</scope>
    <source>
        <strain evidence="1 2">SPP2</strain>
    </source>
</reference>
<dbReference type="EMBL" id="AP018042">
    <property type="protein sequence ID" value="BAX80568.1"/>
    <property type="molecule type" value="Genomic_DNA"/>
</dbReference>
<proteinExistence type="predicted"/>
<protein>
    <recommendedName>
        <fullName evidence="3">DUF4380 domain-containing protein</fullName>
    </recommendedName>
</protein>
<reference evidence="2" key="2">
    <citation type="journal article" date="2020" name="Antonie Van Leeuwenhoek">
        <title>Labilibaculum antarcticum sp. nov., a novel facultative anaerobic, psychrotorelant bacterium isolated from marine sediment of Antarctica.</title>
        <authorList>
            <person name="Watanabe M."/>
            <person name="Kojima H."/>
            <person name="Fukui M."/>
        </authorList>
    </citation>
    <scope>NUCLEOTIDE SEQUENCE [LARGE SCALE GENOMIC DNA]</scope>
    <source>
        <strain evidence="2">SPP2</strain>
    </source>
</reference>
<gene>
    <name evidence="1" type="ORF">ALGA_2235</name>
</gene>
<dbReference type="KEGG" id="mbas:ALGA_2235"/>
<keyword evidence="2" id="KW-1185">Reference proteome</keyword>
<evidence type="ECO:0000313" key="1">
    <source>
        <dbReference type="EMBL" id="BAX80568.1"/>
    </source>
</evidence>
<evidence type="ECO:0000313" key="2">
    <source>
        <dbReference type="Proteomes" id="UP000218267"/>
    </source>
</evidence>
<sequence length="498" mass="56679">MLVFHDKQITRMRDTIVILGAALFMLTGCDVEKPVQTVSIVQNYKNWQWDSVFVAKNKYISLAVVPDAAGRVLEYNLGEVPSLWLNPELFGKSFAPNDEVKQEDWRNFGGYRLVPIPVDDCAINASGEKTNRWPPPVVIGDSPYKVDISTNKDGEQSIDVESGIQELPVPLFDNKTQSFNQPEKIDERLQYKRSLHIEPGSSLVYFKHTLINRGDETVKRGIMTTSQHISRSKPDLEDGENFRAYIPFSEKYKMPDGEQYHINVTPESRWRYVNRNRMLLDKDNPEHVKKYFNHGTNWNGEVAPGIFEIQYDYYLMGGFHIVSSEAWVCYVDKTSNTTFAKILEPYNPNLEYEEGVNLAIYNSGMVTGYLETEVKTPIHTLAPGESFDYKEIHGAAKILSTPVLGVNLAGVITQKLSCKESVIKGQYGVFNEGRATLRLLDTSDTLVKEIVLEDVNPLNAFSFEYLMKNLENVAKAELYIEDIHKELHLLDSCVLVIR</sequence>
<accession>A0A1Y1CJK0</accession>
<name>A0A1Y1CJK0_9BACT</name>
<dbReference type="PROSITE" id="PS51257">
    <property type="entry name" value="PROKAR_LIPOPROTEIN"/>
    <property type="match status" value="1"/>
</dbReference>
<dbReference type="AlphaFoldDB" id="A0A1Y1CJK0"/>
<evidence type="ECO:0008006" key="3">
    <source>
        <dbReference type="Google" id="ProtNLM"/>
    </source>
</evidence>
<dbReference type="Proteomes" id="UP000218267">
    <property type="component" value="Chromosome"/>
</dbReference>